<evidence type="ECO:0000256" key="2">
    <source>
        <dbReference type="ARBA" id="ARBA00022475"/>
    </source>
</evidence>
<evidence type="ECO:0000259" key="8">
    <source>
        <dbReference type="Pfam" id="PF02687"/>
    </source>
</evidence>
<gene>
    <name evidence="10" type="ORF">JQS43_13410</name>
</gene>
<dbReference type="GO" id="GO:0005886">
    <property type="term" value="C:plasma membrane"/>
    <property type="evidence" value="ECO:0007669"/>
    <property type="project" value="UniProtKB-SubCell"/>
</dbReference>
<name>A0A895YDS3_9ACTN</name>
<comment type="subcellular location">
    <subcellularLocation>
        <location evidence="1">Cell membrane</location>
        <topology evidence="1">Multi-pass membrane protein</topology>
    </subcellularLocation>
</comment>
<dbReference type="KEGG" id="nhy:JQS43_13410"/>
<dbReference type="PANTHER" id="PTHR30572">
    <property type="entry name" value="MEMBRANE COMPONENT OF TRANSPORTER-RELATED"/>
    <property type="match status" value="1"/>
</dbReference>
<dbReference type="RefSeq" id="WP_239674736.1">
    <property type="nucleotide sequence ID" value="NZ_CP070499.1"/>
</dbReference>
<feature type="transmembrane region" description="Helical" evidence="7">
    <location>
        <begin position="315"/>
        <end position="348"/>
    </location>
</feature>
<evidence type="ECO:0000256" key="4">
    <source>
        <dbReference type="ARBA" id="ARBA00022989"/>
    </source>
</evidence>
<dbReference type="Pfam" id="PF12704">
    <property type="entry name" value="MacB_PCD"/>
    <property type="match status" value="2"/>
</dbReference>
<evidence type="ECO:0000313" key="11">
    <source>
        <dbReference type="Proteomes" id="UP000662857"/>
    </source>
</evidence>
<dbReference type="EMBL" id="CP070499">
    <property type="protein sequence ID" value="QSB12696.1"/>
    <property type="molecule type" value="Genomic_DNA"/>
</dbReference>
<feature type="transmembrane region" description="Helical" evidence="7">
    <location>
        <begin position="408"/>
        <end position="430"/>
    </location>
</feature>
<dbReference type="Proteomes" id="UP000662857">
    <property type="component" value="Chromosome"/>
</dbReference>
<dbReference type="InterPro" id="IPR050250">
    <property type="entry name" value="Macrolide_Exporter_MacB"/>
</dbReference>
<dbReference type="InterPro" id="IPR025857">
    <property type="entry name" value="MacB_PCD"/>
</dbReference>
<evidence type="ECO:0000259" key="9">
    <source>
        <dbReference type="Pfam" id="PF12704"/>
    </source>
</evidence>
<keyword evidence="2" id="KW-1003">Cell membrane</keyword>
<keyword evidence="3 7" id="KW-0812">Transmembrane</keyword>
<feature type="domain" description="ABC3 transporter permease C-terminal" evidence="8">
    <location>
        <begin position="274"/>
        <end position="394"/>
    </location>
</feature>
<evidence type="ECO:0000256" key="1">
    <source>
        <dbReference type="ARBA" id="ARBA00004651"/>
    </source>
</evidence>
<keyword evidence="5 7" id="KW-0472">Membrane</keyword>
<reference evidence="10" key="1">
    <citation type="submission" date="2021-02" db="EMBL/GenBank/DDBJ databases">
        <title>Natrosporangium hydrolyticum gen. nov., sp. nov, a haloalkaliphilic actinobacterium from a soda solonchak soil.</title>
        <authorList>
            <person name="Sorokin D.Y."/>
            <person name="Khijniak T.V."/>
            <person name="Zakharycheva A.P."/>
            <person name="Boueva O.V."/>
            <person name="Ariskina E.V."/>
            <person name="Hahnke R.L."/>
            <person name="Bunk B."/>
            <person name="Sproer C."/>
            <person name="Schumann P."/>
            <person name="Evtushenko L.I."/>
            <person name="Kublanov I.V."/>
        </authorList>
    </citation>
    <scope>NUCLEOTIDE SEQUENCE</scope>
    <source>
        <strain evidence="10">DSM 106523</strain>
    </source>
</reference>
<dbReference type="Pfam" id="PF02687">
    <property type="entry name" value="FtsX"/>
    <property type="match status" value="2"/>
</dbReference>
<feature type="transmembrane region" description="Helical" evidence="7">
    <location>
        <begin position="489"/>
        <end position="510"/>
    </location>
</feature>
<keyword evidence="4 7" id="KW-1133">Transmembrane helix</keyword>
<proteinExistence type="inferred from homology"/>
<feature type="transmembrane region" description="Helical" evidence="7">
    <location>
        <begin position="717"/>
        <end position="745"/>
    </location>
</feature>
<evidence type="ECO:0000256" key="5">
    <source>
        <dbReference type="ARBA" id="ARBA00023136"/>
    </source>
</evidence>
<accession>A0A895YDS3</accession>
<evidence type="ECO:0000256" key="3">
    <source>
        <dbReference type="ARBA" id="ARBA00022692"/>
    </source>
</evidence>
<evidence type="ECO:0000313" key="10">
    <source>
        <dbReference type="EMBL" id="QSB12696.1"/>
    </source>
</evidence>
<dbReference type="AlphaFoldDB" id="A0A895YDS3"/>
<organism evidence="10 11">
    <name type="scientific">Natronosporangium hydrolyticum</name>
    <dbReference type="NCBI Taxonomy" id="2811111"/>
    <lineage>
        <taxon>Bacteria</taxon>
        <taxon>Bacillati</taxon>
        <taxon>Actinomycetota</taxon>
        <taxon>Actinomycetes</taxon>
        <taxon>Micromonosporales</taxon>
        <taxon>Micromonosporaceae</taxon>
        <taxon>Natronosporangium</taxon>
    </lineage>
</organism>
<feature type="domain" description="ABC3 transporter permease C-terminal" evidence="8">
    <location>
        <begin position="723"/>
        <end position="839"/>
    </location>
</feature>
<feature type="domain" description="MacB-like periplasmic core" evidence="9">
    <location>
        <begin position="489"/>
        <end position="691"/>
    </location>
</feature>
<feature type="transmembrane region" description="Helical" evidence="7">
    <location>
        <begin position="436"/>
        <end position="458"/>
    </location>
</feature>
<dbReference type="GO" id="GO:0022857">
    <property type="term" value="F:transmembrane transporter activity"/>
    <property type="evidence" value="ECO:0007669"/>
    <property type="project" value="TreeGrafter"/>
</dbReference>
<keyword evidence="11" id="KW-1185">Reference proteome</keyword>
<evidence type="ECO:0000256" key="7">
    <source>
        <dbReference type="SAM" id="Phobius"/>
    </source>
</evidence>
<dbReference type="PANTHER" id="PTHR30572:SF4">
    <property type="entry name" value="ABC TRANSPORTER PERMEASE YTRF"/>
    <property type="match status" value="1"/>
</dbReference>
<sequence>MLRATLKSLLSRKLRLMLSGLAVVLGVMFVAGSLVLTDTIGRSFNSMLATAYDEVDVVVTGASSTMPQTGMVETEPIPTEVLDQVQSVAGVGEAVGLITADGARVVDDRTGQVIGDFGAARLGGNWPDATDSEFMELRDGRGPTAADEIAINQQLADSGDIAVGDRVEVLTLAAGQEFTVVGIWGYSGDRGSLFGETHVAFTTEVAQELMLGIPDVYTDIDVIADGVSPEELRDAISAEIGPEYEVKTGDEAADEQAEQLQEALSFFNYILLGFAGVALFVGVFLILNTFSIIVAQRLRELALLRAIGASRRQMIGSVMLEATVIGAIASLLGLGLGIGVGAGLGWLITSAFGGMPLAGIGIPASAVIGSLTTGMVITLFAALFPALRASRVPPVAAMQEAGTPDRPLTKLSITGAVITIGGAAALAASLTGNAPLGVLLLGVLLAFVGVALLTPLVARPVTSLLGRIFAWSTPGDLGRRNTGRNPRRTAITAAALMVGVALVTAISTIFSSLNSSIEQLVADDLQADLVVAGEWLGATPPTFEADVLEQTRQLPEVESVAGFWYDFVEVEGGSGFLLATDDLGAWAAMSNVETVDGSIRALAGGEVAIDDRLAEEQALQVGDTIPITLPRGDGERQFEVVGVYERNPILQGHIIGAADAEAFRSANPVEAFIQLNPDADADAVRGQVEQLLAGSPEVVVQDQSGYLEQQTQIFDQLLVFIQILLVLAMLIAVLGVINTLVLSVIERTRELGLLRAVGLTRGATARMVTVESVVISLFGALLGIGVGAALGSAVVYALRDEGLNQLTLPTGLMVTYVILGAIVGVIAAIIPAIRAARLNVLNAISYE</sequence>
<feature type="transmembrane region" description="Helical" evidence="7">
    <location>
        <begin position="360"/>
        <end position="387"/>
    </location>
</feature>
<feature type="domain" description="MacB-like periplasmic core" evidence="9">
    <location>
        <begin position="18"/>
        <end position="238"/>
    </location>
</feature>
<feature type="transmembrane region" description="Helical" evidence="7">
    <location>
        <begin position="266"/>
        <end position="294"/>
    </location>
</feature>
<dbReference type="InterPro" id="IPR003838">
    <property type="entry name" value="ABC3_permease_C"/>
</dbReference>
<comment type="similarity">
    <text evidence="6">Belongs to the ABC-4 integral membrane protein family.</text>
</comment>
<protein>
    <submittedName>
        <fullName evidence="10">ABC transporter permease</fullName>
    </submittedName>
</protein>
<feature type="transmembrane region" description="Helical" evidence="7">
    <location>
        <begin position="773"/>
        <end position="798"/>
    </location>
</feature>
<feature type="transmembrane region" description="Helical" evidence="7">
    <location>
        <begin position="810"/>
        <end position="833"/>
    </location>
</feature>
<evidence type="ECO:0000256" key="6">
    <source>
        <dbReference type="ARBA" id="ARBA00038076"/>
    </source>
</evidence>